<dbReference type="AlphaFoldDB" id="A0A1H6KW72"/>
<dbReference type="RefSeq" id="WP_090846054.1">
    <property type="nucleotide sequence ID" value="NZ_FNXG01000002.1"/>
</dbReference>
<dbReference type="EMBL" id="FNXG01000002">
    <property type="protein sequence ID" value="SEH78159.1"/>
    <property type="molecule type" value="Genomic_DNA"/>
</dbReference>
<name>A0A1H6KW72_9RHOB</name>
<dbReference type="Pfam" id="PF01076">
    <property type="entry name" value="Mob_Pre"/>
    <property type="match status" value="1"/>
</dbReference>
<proteinExistence type="predicted"/>
<evidence type="ECO:0000313" key="2">
    <source>
        <dbReference type="EMBL" id="SEH78159.1"/>
    </source>
</evidence>
<dbReference type="GO" id="GO:0003677">
    <property type="term" value="F:DNA binding"/>
    <property type="evidence" value="ECO:0007669"/>
    <property type="project" value="InterPro"/>
</dbReference>
<dbReference type="GO" id="GO:0006310">
    <property type="term" value="P:DNA recombination"/>
    <property type="evidence" value="ECO:0007669"/>
    <property type="project" value="InterPro"/>
</dbReference>
<dbReference type="CDD" id="cd17242">
    <property type="entry name" value="MobM_relaxase"/>
    <property type="match status" value="1"/>
</dbReference>
<organism evidence="2 3">
    <name type="scientific">Paracoccus alkenifer</name>
    <dbReference type="NCBI Taxonomy" id="65735"/>
    <lineage>
        <taxon>Bacteria</taxon>
        <taxon>Pseudomonadati</taxon>
        <taxon>Pseudomonadota</taxon>
        <taxon>Alphaproteobacteria</taxon>
        <taxon>Rhodobacterales</taxon>
        <taxon>Paracoccaceae</taxon>
        <taxon>Paracoccus</taxon>
    </lineage>
</organism>
<dbReference type="InterPro" id="IPR001668">
    <property type="entry name" value="Mob_Pre"/>
</dbReference>
<feature type="coiled-coil region" evidence="1">
    <location>
        <begin position="366"/>
        <end position="396"/>
    </location>
</feature>
<protein>
    <submittedName>
        <fullName evidence="2">Plasmid recombination enzyme</fullName>
    </submittedName>
</protein>
<reference evidence="3" key="1">
    <citation type="submission" date="2016-10" db="EMBL/GenBank/DDBJ databases">
        <authorList>
            <person name="Varghese N."/>
            <person name="Submissions S."/>
        </authorList>
    </citation>
    <scope>NUCLEOTIDE SEQUENCE [LARGE SCALE GENOMIC DNA]</scope>
    <source>
        <strain evidence="3">DSM 11593</strain>
    </source>
</reference>
<sequence length="456" mass="50389">MAKPPLPDVAKGNPKAASTRLELRSAHRLGGQRKHDLRIGRQPAYVDPLRREHNRVLVAPATPALMRRLCADRRALRDTQRAMKRDAAVAACGVITFGAEAGGLFERLTAAQQDAAFMDLSEAIAERLNTTLHGLVVHLDETTIHAHYQLAAYNREGIPLSKATRPAVMSGLQDLTSEIMGRHCPGIERGHRYGDRIAAGAAFRETLHRTVRQLHQDLPREMDEKRAQVADASARVDEMRARVAKLQNKADLTDKETKRLATYQKRLEDRIKELEDARSEEMRLAGIAREEAEAAARQRDEAQGQETAARNKAARIEAAMRVLAVEIRDETIMRDNAGKVIAGDPSTLKTGFPELKPAVQAAADAISEKKRIAARAEQDRQKAKRALDEANDVLQQALTFREVLQKTIGSLKTLAFRVGLTGKPGEAVEKAIGEAEDLIRMTNPKSENQEPEEPGL</sequence>
<evidence type="ECO:0000313" key="3">
    <source>
        <dbReference type="Proteomes" id="UP000199125"/>
    </source>
</evidence>
<accession>A0A1H6KW72</accession>
<gene>
    <name evidence="2" type="ORF">SAMN04488075_1017</name>
</gene>
<feature type="coiled-coil region" evidence="1">
    <location>
        <begin position="222"/>
        <end position="305"/>
    </location>
</feature>
<dbReference type="OrthoDB" id="7769439at2"/>
<evidence type="ECO:0000256" key="1">
    <source>
        <dbReference type="SAM" id="Coils"/>
    </source>
</evidence>
<dbReference type="Proteomes" id="UP000199125">
    <property type="component" value="Unassembled WGS sequence"/>
</dbReference>
<keyword evidence="3" id="KW-1185">Reference proteome</keyword>
<keyword evidence="1" id="KW-0175">Coiled coil</keyword>
<dbReference type="STRING" id="65735.SAMN04488075_1017"/>
<dbReference type="Gene3D" id="3.30.930.30">
    <property type="match status" value="1"/>
</dbReference>